<evidence type="ECO:0000313" key="2">
    <source>
        <dbReference type="Proteomes" id="UP001497516"/>
    </source>
</evidence>
<dbReference type="AlphaFoldDB" id="A0AAV2E7U0"/>
<dbReference type="Proteomes" id="UP001497516">
    <property type="component" value="Chromosome 4"/>
</dbReference>
<sequence length="97" mass="10871">MSAEPDTLVLLLNLGPHRPLGWGTTPLYFEEGSLRDSAMIPDSGSRTTLLAPLPMRQRDSGGDLAGKGRRAGGGRRRLKFKEFWVSGKRRRFRGFWV</sequence>
<protein>
    <submittedName>
        <fullName evidence="1">Uncharacterized protein</fullName>
    </submittedName>
</protein>
<evidence type="ECO:0000313" key="1">
    <source>
        <dbReference type="EMBL" id="CAL1382023.1"/>
    </source>
</evidence>
<accession>A0AAV2E7U0</accession>
<gene>
    <name evidence="1" type="ORF">LTRI10_LOCUS23369</name>
</gene>
<dbReference type="EMBL" id="OZ034817">
    <property type="protein sequence ID" value="CAL1382023.1"/>
    <property type="molecule type" value="Genomic_DNA"/>
</dbReference>
<reference evidence="1 2" key="1">
    <citation type="submission" date="2024-04" db="EMBL/GenBank/DDBJ databases">
        <authorList>
            <person name="Fracassetti M."/>
        </authorList>
    </citation>
    <scope>NUCLEOTIDE SEQUENCE [LARGE SCALE GENOMIC DNA]</scope>
</reference>
<proteinExistence type="predicted"/>
<name>A0AAV2E7U0_9ROSI</name>
<organism evidence="1 2">
    <name type="scientific">Linum trigynum</name>
    <dbReference type="NCBI Taxonomy" id="586398"/>
    <lineage>
        <taxon>Eukaryota</taxon>
        <taxon>Viridiplantae</taxon>
        <taxon>Streptophyta</taxon>
        <taxon>Embryophyta</taxon>
        <taxon>Tracheophyta</taxon>
        <taxon>Spermatophyta</taxon>
        <taxon>Magnoliopsida</taxon>
        <taxon>eudicotyledons</taxon>
        <taxon>Gunneridae</taxon>
        <taxon>Pentapetalae</taxon>
        <taxon>rosids</taxon>
        <taxon>fabids</taxon>
        <taxon>Malpighiales</taxon>
        <taxon>Linaceae</taxon>
        <taxon>Linum</taxon>
    </lineage>
</organism>
<keyword evidence="2" id="KW-1185">Reference proteome</keyword>